<dbReference type="SUPFAM" id="SSF52833">
    <property type="entry name" value="Thioredoxin-like"/>
    <property type="match status" value="1"/>
</dbReference>
<dbReference type="AlphaFoldDB" id="A0A239JUW6"/>
<dbReference type="InterPro" id="IPR036282">
    <property type="entry name" value="Glutathione-S-Trfase_C_sf"/>
</dbReference>
<dbReference type="PROSITE" id="PS50404">
    <property type="entry name" value="GST_NTER"/>
    <property type="match status" value="1"/>
</dbReference>
<dbReference type="PROSITE" id="PS50405">
    <property type="entry name" value="GST_CTER"/>
    <property type="match status" value="1"/>
</dbReference>
<dbReference type="PANTHER" id="PTHR44051">
    <property type="entry name" value="GLUTATHIONE S-TRANSFERASE-RELATED"/>
    <property type="match status" value="1"/>
</dbReference>
<gene>
    <name evidence="4" type="ORF">SAMN06295912_14013</name>
</gene>
<dbReference type="SUPFAM" id="SSF47616">
    <property type="entry name" value="GST C-terminal domain-like"/>
    <property type="match status" value="1"/>
</dbReference>
<dbReference type="CDD" id="cd10291">
    <property type="entry name" value="GST_C_YfcG_like"/>
    <property type="match status" value="1"/>
</dbReference>
<sequence>MIDLHYWPTPNGHKITLFLEETGLPYRIVPVNIGKGDQFDPEFLKIAPNNRMPAIVDHEPGDGGAPVSLFESGAILLYLAEKAGRFIPTDIRGRADVLQWLFWQMGGLGPMAGQNHHFGRYAPEPIPYAIERYVKETNRLYGVLNKRLADREFVAGDYSIADMAAYPWIVPHEAQRQDLNDFPHLKRWFEVIAARPATIRAYALAEQFQSAPGITTDEQRRILFGQTAASLDQGKPAASPA</sequence>
<dbReference type="InterPro" id="IPR004046">
    <property type="entry name" value="GST_C"/>
</dbReference>
<evidence type="ECO:0000313" key="4">
    <source>
        <dbReference type="EMBL" id="SNT09697.1"/>
    </source>
</evidence>
<dbReference type="Pfam" id="PF02798">
    <property type="entry name" value="GST_N"/>
    <property type="match status" value="1"/>
</dbReference>
<name>A0A239JUW6_9SPHN</name>
<proteinExistence type="inferred from homology"/>
<organism evidence="4 5">
    <name type="scientific">Edaphosphingomonas laterariae</name>
    <dbReference type="NCBI Taxonomy" id="861865"/>
    <lineage>
        <taxon>Bacteria</taxon>
        <taxon>Pseudomonadati</taxon>
        <taxon>Pseudomonadota</taxon>
        <taxon>Alphaproteobacteria</taxon>
        <taxon>Sphingomonadales</taxon>
        <taxon>Rhizorhabdaceae</taxon>
        <taxon>Edaphosphingomonas</taxon>
    </lineage>
</organism>
<dbReference type="OrthoDB" id="9803562at2"/>
<dbReference type="FunFam" id="3.40.30.10:FF:000046">
    <property type="entry name" value="GSH-dependent disulfide bond oxidoreductase"/>
    <property type="match status" value="1"/>
</dbReference>
<dbReference type="PANTHER" id="PTHR44051:SF19">
    <property type="entry name" value="DISULFIDE-BOND OXIDOREDUCTASE YFCG"/>
    <property type="match status" value="1"/>
</dbReference>
<feature type="domain" description="GST C-terminal" evidence="3">
    <location>
        <begin position="90"/>
        <end position="214"/>
    </location>
</feature>
<dbReference type="InterPro" id="IPR010987">
    <property type="entry name" value="Glutathione-S-Trfase_C-like"/>
</dbReference>
<accession>A0A239JUW6</accession>
<dbReference type="CDD" id="cd03048">
    <property type="entry name" value="GST_N_Ure2p_like"/>
    <property type="match status" value="1"/>
</dbReference>
<keyword evidence="5" id="KW-1185">Reference proteome</keyword>
<dbReference type="InterPro" id="IPR004045">
    <property type="entry name" value="Glutathione_S-Trfase_N"/>
</dbReference>
<dbReference type="EMBL" id="FZOS01000040">
    <property type="protein sequence ID" value="SNT09697.1"/>
    <property type="molecule type" value="Genomic_DNA"/>
</dbReference>
<evidence type="ECO:0000256" key="1">
    <source>
        <dbReference type="RuleBase" id="RU003494"/>
    </source>
</evidence>
<dbReference type="Proteomes" id="UP000198281">
    <property type="component" value="Unassembled WGS sequence"/>
</dbReference>
<evidence type="ECO:0000259" key="3">
    <source>
        <dbReference type="PROSITE" id="PS50405"/>
    </source>
</evidence>
<dbReference type="RefSeq" id="WP_089221140.1">
    <property type="nucleotide sequence ID" value="NZ_FZOS01000040.1"/>
</dbReference>
<dbReference type="InterPro" id="IPR036249">
    <property type="entry name" value="Thioredoxin-like_sf"/>
</dbReference>
<dbReference type="Gene3D" id="3.40.30.10">
    <property type="entry name" value="Glutaredoxin"/>
    <property type="match status" value="1"/>
</dbReference>
<dbReference type="Gene3D" id="1.20.1050.10">
    <property type="match status" value="1"/>
</dbReference>
<reference evidence="5" key="1">
    <citation type="submission" date="2017-06" db="EMBL/GenBank/DDBJ databases">
        <authorList>
            <person name="Varghese N."/>
            <person name="Submissions S."/>
        </authorList>
    </citation>
    <scope>NUCLEOTIDE SEQUENCE [LARGE SCALE GENOMIC DNA]</scope>
    <source>
        <strain evidence="5">LNB2</strain>
    </source>
</reference>
<protein>
    <submittedName>
        <fullName evidence="4">GST-like protein</fullName>
    </submittedName>
</protein>
<evidence type="ECO:0000259" key="2">
    <source>
        <dbReference type="PROSITE" id="PS50404"/>
    </source>
</evidence>
<dbReference type="Pfam" id="PF00043">
    <property type="entry name" value="GST_C"/>
    <property type="match status" value="1"/>
</dbReference>
<comment type="similarity">
    <text evidence="1">Belongs to the GST superfamily.</text>
</comment>
<feature type="domain" description="GST N-terminal" evidence="2">
    <location>
        <begin position="1"/>
        <end position="87"/>
    </location>
</feature>
<dbReference type="SFLD" id="SFLDG01151">
    <property type="entry name" value="Main.2:_Nu-like"/>
    <property type="match status" value="1"/>
</dbReference>
<dbReference type="SFLD" id="SFLDS00019">
    <property type="entry name" value="Glutathione_Transferase_(cytos"/>
    <property type="match status" value="1"/>
</dbReference>
<dbReference type="SFLD" id="SFLDG00358">
    <property type="entry name" value="Main_(cytGST)"/>
    <property type="match status" value="1"/>
</dbReference>
<evidence type="ECO:0000313" key="5">
    <source>
        <dbReference type="Proteomes" id="UP000198281"/>
    </source>
</evidence>
<dbReference type="InterPro" id="IPR040079">
    <property type="entry name" value="Glutathione_S-Trfase"/>
</dbReference>